<dbReference type="AlphaFoldDB" id="A0A0D8J5C7"/>
<evidence type="ECO:0008006" key="4">
    <source>
        <dbReference type="Google" id="ProtNLM"/>
    </source>
</evidence>
<dbReference type="OrthoDB" id="9812539at2"/>
<dbReference type="Proteomes" id="UP000032544">
    <property type="component" value="Unassembled WGS sequence"/>
</dbReference>
<sequence>MLIAQIILSGTFATIIMDLCASFLAKRKIIHPFITQNELGRWFLYLFKGKYFHQNITTTPPLKNEKLWCFISHYLIGIVLTGFYFGMELKFPWMKNQFWLPIFYGFVTVIFPWFWLLPSINMGFVAAKSEQRSKIIRTNITNHTVFGLGILLWMILIKPLFP</sequence>
<accession>A0A0D8J5C7</accession>
<feature type="transmembrane region" description="Helical" evidence="1">
    <location>
        <begin position="67"/>
        <end position="86"/>
    </location>
</feature>
<feature type="transmembrane region" description="Helical" evidence="1">
    <location>
        <begin position="6"/>
        <end position="25"/>
    </location>
</feature>
<organism evidence="2 3">
    <name type="scientific">Draconibacterium sediminis</name>
    <dbReference type="NCBI Taxonomy" id="1544798"/>
    <lineage>
        <taxon>Bacteria</taxon>
        <taxon>Pseudomonadati</taxon>
        <taxon>Bacteroidota</taxon>
        <taxon>Bacteroidia</taxon>
        <taxon>Marinilabiliales</taxon>
        <taxon>Prolixibacteraceae</taxon>
        <taxon>Draconibacterium</taxon>
    </lineage>
</organism>
<dbReference type="STRING" id="1544798.LH29_20440"/>
<reference evidence="2 3" key="1">
    <citation type="submission" date="2014-09" db="EMBL/GenBank/DDBJ databases">
        <title>Draft Genome Sequence of Draconibacterium sp. JN14CK-3.</title>
        <authorList>
            <person name="Dong C."/>
            <person name="Lai Q."/>
            <person name="Shao Z."/>
        </authorList>
    </citation>
    <scope>NUCLEOTIDE SEQUENCE [LARGE SCALE GENOMIC DNA]</scope>
    <source>
        <strain evidence="2 3">JN14CK-3</strain>
    </source>
</reference>
<keyword evidence="1" id="KW-1133">Transmembrane helix</keyword>
<dbReference type="InterPro" id="IPR021329">
    <property type="entry name" value="DUF2938"/>
</dbReference>
<name>A0A0D8J5C7_9BACT</name>
<protein>
    <recommendedName>
        <fullName evidence="4">DUF2938 domain-containing protein</fullName>
    </recommendedName>
</protein>
<dbReference type="Pfam" id="PF11158">
    <property type="entry name" value="DUF2938"/>
    <property type="match status" value="1"/>
</dbReference>
<comment type="caution">
    <text evidence="2">The sequence shown here is derived from an EMBL/GenBank/DDBJ whole genome shotgun (WGS) entry which is preliminary data.</text>
</comment>
<evidence type="ECO:0000313" key="2">
    <source>
        <dbReference type="EMBL" id="KJF42175.1"/>
    </source>
</evidence>
<dbReference type="RefSeq" id="WP_045032946.1">
    <property type="nucleotide sequence ID" value="NZ_JRHC01000006.1"/>
</dbReference>
<evidence type="ECO:0000313" key="3">
    <source>
        <dbReference type="Proteomes" id="UP000032544"/>
    </source>
</evidence>
<feature type="transmembrane region" description="Helical" evidence="1">
    <location>
        <begin position="98"/>
        <end position="120"/>
    </location>
</feature>
<dbReference type="EMBL" id="JRHC01000006">
    <property type="protein sequence ID" value="KJF42175.1"/>
    <property type="molecule type" value="Genomic_DNA"/>
</dbReference>
<evidence type="ECO:0000256" key="1">
    <source>
        <dbReference type="SAM" id="Phobius"/>
    </source>
</evidence>
<gene>
    <name evidence="2" type="ORF">LH29_20440</name>
</gene>
<proteinExistence type="predicted"/>
<keyword evidence="1" id="KW-0472">Membrane</keyword>
<keyword evidence="1" id="KW-0812">Transmembrane</keyword>
<feature type="transmembrane region" description="Helical" evidence="1">
    <location>
        <begin position="140"/>
        <end position="161"/>
    </location>
</feature>
<keyword evidence="3" id="KW-1185">Reference proteome</keyword>